<dbReference type="EMBL" id="VUMY01000007">
    <property type="protein sequence ID" value="MST49536.1"/>
    <property type="molecule type" value="Genomic_DNA"/>
</dbReference>
<dbReference type="PRINTS" id="PR00598">
    <property type="entry name" value="HTHMARR"/>
</dbReference>
<dbReference type="PANTHER" id="PTHR33164">
    <property type="entry name" value="TRANSCRIPTIONAL REGULATOR, MARR FAMILY"/>
    <property type="match status" value="1"/>
</dbReference>
<dbReference type="AlphaFoldDB" id="A0A7K0K218"/>
<reference evidence="2 3" key="1">
    <citation type="submission" date="2019-08" db="EMBL/GenBank/DDBJ databases">
        <title>In-depth cultivation of the pig gut microbiome towards novel bacterial diversity and tailored functional studies.</title>
        <authorList>
            <person name="Wylensek D."/>
            <person name="Hitch T.C.A."/>
            <person name="Clavel T."/>
        </authorList>
    </citation>
    <scope>NUCLEOTIDE SEQUENCE [LARGE SCALE GENOMIC DNA]</scope>
    <source>
        <strain evidence="2 3">RF-GAM-744-WT-7</strain>
    </source>
</reference>
<dbReference type="InterPro" id="IPR011991">
    <property type="entry name" value="ArsR-like_HTH"/>
</dbReference>
<organism evidence="2 3">
    <name type="scientific">Mobiluncus porci</name>
    <dbReference type="NCBI Taxonomy" id="2652278"/>
    <lineage>
        <taxon>Bacteria</taxon>
        <taxon>Bacillati</taxon>
        <taxon>Actinomycetota</taxon>
        <taxon>Actinomycetes</taxon>
        <taxon>Actinomycetales</taxon>
        <taxon>Actinomycetaceae</taxon>
        <taxon>Mobiluncus</taxon>
    </lineage>
</organism>
<feature type="domain" description="HTH marR-type" evidence="1">
    <location>
        <begin position="19"/>
        <end position="155"/>
    </location>
</feature>
<dbReference type="InterPro" id="IPR039422">
    <property type="entry name" value="MarR/SlyA-like"/>
</dbReference>
<dbReference type="PANTHER" id="PTHR33164:SF43">
    <property type="entry name" value="HTH-TYPE TRANSCRIPTIONAL REPRESSOR YETL"/>
    <property type="match status" value="1"/>
</dbReference>
<dbReference type="InterPro" id="IPR000835">
    <property type="entry name" value="HTH_MarR-typ"/>
</dbReference>
<evidence type="ECO:0000259" key="1">
    <source>
        <dbReference type="PROSITE" id="PS50995"/>
    </source>
</evidence>
<evidence type="ECO:0000313" key="3">
    <source>
        <dbReference type="Proteomes" id="UP000442535"/>
    </source>
</evidence>
<accession>A0A7K0K218</accession>
<sequence length="159" mass="17586">MTEKTSSSPDESNPRHSQRDELIYNLHRLIFVANNLVDRYSSAMGMRGKDGEAVLLVWQGELEGQPLTPSELADALHLTRAAATYQVDRLVNQGLLRRKTDPKDRRKSLLSLGENAAHVGHDFSKPLADSLDTVLAGRTDDEMNSFTELLGKLADSLNA</sequence>
<dbReference type="CDD" id="cd00090">
    <property type="entry name" value="HTH_ARSR"/>
    <property type="match status" value="1"/>
</dbReference>
<dbReference type="Proteomes" id="UP000442535">
    <property type="component" value="Unassembled WGS sequence"/>
</dbReference>
<dbReference type="GO" id="GO:0003700">
    <property type="term" value="F:DNA-binding transcription factor activity"/>
    <property type="evidence" value="ECO:0007669"/>
    <property type="project" value="InterPro"/>
</dbReference>
<dbReference type="SMART" id="SM00347">
    <property type="entry name" value="HTH_MARR"/>
    <property type="match status" value="1"/>
</dbReference>
<keyword evidence="3" id="KW-1185">Reference proteome</keyword>
<dbReference type="Gene3D" id="1.10.10.10">
    <property type="entry name" value="Winged helix-like DNA-binding domain superfamily/Winged helix DNA-binding domain"/>
    <property type="match status" value="1"/>
</dbReference>
<dbReference type="GO" id="GO:0006950">
    <property type="term" value="P:response to stress"/>
    <property type="evidence" value="ECO:0007669"/>
    <property type="project" value="TreeGrafter"/>
</dbReference>
<dbReference type="SUPFAM" id="SSF46785">
    <property type="entry name" value="Winged helix' DNA-binding domain"/>
    <property type="match status" value="1"/>
</dbReference>
<dbReference type="InterPro" id="IPR036390">
    <property type="entry name" value="WH_DNA-bd_sf"/>
</dbReference>
<protein>
    <submittedName>
        <fullName evidence="2">MarR family transcriptional regulator</fullName>
    </submittedName>
</protein>
<proteinExistence type="predicted"/>
<gene>
    <name evidence="2" type="ORF">FYJ63_04710</name>
</gene>
<dbReference type="PROSITE" id="PS50995">
    <property type="entry name" value="HTH_MARR_2"/>
    <property type="match status" value="1"/>
</dbReference>
<dbReference type="InterPro" id="IPR036388">
    <property type="entry name" value="WH-like_DNA-bd_sf"/>
</dbReference>
<comment type="caution">
    <text evidence="2">The sequence shown here is derived from an EMBL/GenBank/DDBJ whole genome shotgun (WGS) entry which is preliminary data.</text>
</comment>
<name>A0A7K0K218_9ACTO</name>
<dbReference type="Pfam" id="PF12802">
    <property type="entry name" value="MarR_2"/>
    <property type="match status" value="1"/>
</dbReference>
<dbReference type="RefSeq" id="WP_154544328.1">
    <property type="nucleotide sequence ID" value="NZ_VUMY01000007.1"/>
</dbReference>
<evidence type="ECO:0000313" key="2">
    <source>
        <dbReference type="EMBL" id="MST49536.1"/>
    </source>
</evidence>